<feature type="binding site" evidence="13">
    <location>
        <position position="100"/>
    </location>
    <ligand>
        <name>NADPH</name>
        <dbReference type="ChEBI" id="CHEBI:57783"/>
    </ligand>
</feature>
<dbReference type="InterPro" id="IPR005106">
    <property type="entry name" value="Asp/hSer_DH_NAD-bd"/>
</dbReference>
<comment type="caution">
    <text evidence="18">The sequence shown here is derived from an EMBL/GenBank/DDBJ whole genome shotgun (WGS) entry which is preliminary data.</text>
</comment>
<organism evidence="18 19">
    <name type="scientific">Candidatus Eisenbergiella pullistercoris</name>
    <dbReference type="NCBI Taxonomy" id="2838555"/>
    <lineage>
        <taxon>Bacteria</taxon>
        <taxon>Bacillati</taxon>
        <taxon>Bacillota</taxon>
        <taxon>Clostridia</taxon>
        <taxon>Lachnospirales</taxon>
        <taxon>Lachnospiraceae</taxon>
        <taxon>Eisenbergiella</taxon>
    </lineage>
</organism>
<dbReference type="GO" id="GO:0004412">
    <property type="term" value="F:homoserine dehydrogenase activity"/>
    <property type="evidence" value="ECO:0007669"/>
    <property type="project" value="UniProtKB-EC"/>
</dbReference>
<dbReference type="InterPro" id="IPR036291">
    <property type="entry name" value="NAD(P)-bd_dom_sf"/>
</dbReference>
<comment type="pathway">
    <text evidence="2 14">Amino-acid biosynthesis; L-methionine biosynthesis via de novo pathway; L-homoserine from L-aspartate: step 3/3.</text>
</comment>
<comment type="catalytic activity">
    <reaction evidence="11">
        <text>L-homoserine + NADP(+) = L-aspartate 4-semialdehyde + NADPH + H(+)</text>
        <dbReference type="Rhea" id="RHEA:15761"/>
        <dbReference type="ChEBI" id="CHEBI:15378"/>
        <dbReference type="ChEBI" id="CHEBI:57476"/>
        <dbReference type="ChEBI" id="CHEBI:57783"/>
        <dbReference type="ChEBI" id="CHEBI:58349"/>
        <dbReference type="ChEBI" id="CHEBI:537519"/>
        <dbReference type="EC" id="1.1.1.3"/>
    </reaction>
    <physiologicalReaction direction="right-to-left" evidence="11">
        <dbReference type="Rhea" id="RHEA:15763"/>
    </physiologicalReaction>
</comment>
<dbReference type="Pfam" id="PF03447">
    <property type="entry name" value="NAD_binding_3"/>
    <property type="match status" value="1"/>
</dbReference>
<evidence type="ECO:0000256" key="6">
    <source>
        <dbReference type="ARBA" id="ARBA00022605"/>
    </source>
</evidence>
<evidence type="ECO:0000256" key="14">
    <source>
        <dbReference type="RuleBase" id="RU000579"/>
    </source>
</evidence>
<evidence type="ECO:0000256" key="11">
    <source>
        <dbReference type="ARBA" id="ARBA00048841"/>
    </source>
</evidence>
<accession>A0A9D1YRK1</accession>
<feature type="domain" description="Homoserine dehydrogenase catalytic" evidence="16">
    <location>
        <begin position="132"/>
        <end position="310"/>
    </location>
</feature>
<dbReference type="GO" id="GO:0009086">
    <property type="term" value="P:methionine biosynthetic process"/>
    <property type="evidence" value="ECO:0007669"/>
    <property type="project" value="UniProtKB-KW"/>
</dbReference>
<keyword evidence="7 14" id="KW-0791">Threonine biosynthesis</keyword>
<evidence type="ECO:0000256" key="5">
    <source>
        <dbReference type="ARBA" id="ARBA00013376"/>
    </source>
</evidence>
<sequence length="402" mass="44204">MISIAVFGYGTVGSGVVEVIEKNREVIDKRAGEEIRVKYILDLRDFPGDPYADRVVHDVNVILQDPEVSIICETMGGNEPAFTYSMQALKAGKSVCTSNKELVANHGAELIRTARENRCNYLFEASVGGGIPIIRPLNVALTAEKIELISGILNGTTNYILTHMAEDGSSFEESLKEAQEKGYAERNPEADVEGYDACRKIAILASLMTGKTVCYEEIHTEGITKITHEDFLYAEKMNLFIKLLARIREQDGKYYAIVAPFLIGEKNPLHSVNDVFNAIFIRGNTLGDSMYYGRGAGKLPTASAVVSDVIDCAKHGHTHIVCLWEEEKLPLSSIDGFSRRFFVRAAEGSEEAARELFGEIERIDAGAAGEFGFVTPAISEKEFAEKCAALPGFISRIRLEEA</sequence>
<dbReference type="InterPro" id="IPR016204">
    <property type="entry name" value="HDH"/>
</dbReference>
<feature type="domain" description="Aspartate/homoserine dehydrogenase NAD-binding" evidence="17">
    <location>
        <begin position="8"/>
        <end position="124"/>
    </location>
</feature>
<evidence type="ECO:0000313" key="19">
    <source>
        <dbReference type="Proteomes" id="UP000824007"/>
    </source>
</evidence>
<evidence type="ECO:0000256" key="10">
    <source>
        <dbReference type="ARBA" id="ARBA00023167"/>
    </source>
</evidence>
<keyword evidence="6 14" id="KW-0028">Amino-acid biosynthesis</keyword>
<dbReference type="SUPFAM" id="SSF55347">
    <property type="entry name" value="Glyceraldehyde-3-phosphate dehydrogenase-like, C-terminal domain"/>
    <property type="match status" value="1"/>
</dbReference>
<dbReference type="PROSITE" id="PS01042">
    <property type="entry name" value="HOMOSER_DHGENASE"/>
    <property type="match status" value="1"/>
</dbReference>
<dbReference type="GO" id="GO:0009088">
    <property type="term" value="P:threonine biosynthetic process"/>
    <property type="evidence" value="ECO:0007669"/>
    <property type="project" value="UniProtKB-KW"/>
</dbReference>
<evidence type="ECO:0000256" key="1">
    <source>
        <dbReference type="ARBA" id="ARBA00005056"/>
    </source>
</evidence>
<comment type="similarity">
    <text evidence="3 15">Belongs to the homoserine dehydrogenase family.</text>
</comment>
<evidence type="ECO:0000256" key="8">
    <source>
        <dbReference type="ARBA" id="ARBA00023002"/>
    </source>
</evidence>
<evidence type="ECO:0000256" key="15">
    <source>
        <dbReference type="RuleBase" id="RU004171"/>
    </source>
</evidence>
<evidence type="ECO:0000256" key="7">
    <source>
        <dbReference type="ARBA" id="ARBA00022697"/>
    </source>
</evidence>
<protein>
    <recommendedName>
        <fullName evidence="5 14">Homoserine dehydrogenase</fullName>
        <ecNumber evidence="4 14">1.1.1.3</ecNumber>
    </recommendedName>
</protein>
<evidence type="ECO:0000256" key="9">
    <source>
        <dbReference type="ARBA" id="ARBA00023053"/>
    </source>
</evidence>
<dbReference type="Gene3D" id="3.30.360.10">
    <property type="entry name" value="Dihydrodipicolinate Reductase, domain 2"/>
    <property type="match status" value="1"/>
</dbReference>
<dbReference type="AlphaFoldDB" id="A0A9D1YRK1"/>
<dbReference type="FunFam" id="3.30.360.10:FF:000005">
    <property type="entry name" value="Homoserine dehydrogenase"/>
    <property type="match status" value="1"/>
</dbReference>
<keyword evidence="8 14" id="KW-0560">Oxidoreductase</keyword>
<comment type="pathway">
    <text evidence="1 14">Amino-acid biosynthesis; L-threonine biosynthesis; L-threonine from L-aspartate: step 3/5.</text>
</comment>
<feature type="active site" description="Proton donor" evidence="12">
    <location>
        <position position="200"/>
    </location>
</feature>
<dbReference type="Pfam" id="PF00742">
    <property type="entry name" value="Homoserine_dh"/>
    <property type="match status" value="1"/>
</dbReference>
<dbReference type="Gene3D" id="3.40.50.720">
    <property type="entry name" value="NAD(P)-binding Rossmann-like Domain"/>
    <property type="match status" value="1"/>
</dbReference>
<evidence type="ECO:0000313" key="18">
    <source>
        <dbReference type="EMBL" id="HIY61618.1"/>
    </source>
</evidence>
<dbReference type="EC" id="1.1.1.3" evidence="4 14"/>
<dbReference type="Gene3D" id="3.30.70.260">
    <property type="match status" value="1"/>
</dbReference>
<dbReference type="Proteomes" id="UP000824007">
    <property type="component" value="Unassembled WGS sequence"/>
</dbReference>
<gene>
    <name evidence="18" type="ORF">H9831_13210</name>
</gene>
<evidence type="ECO:0000256" key="3">
    <source>
        <dbReference type="ARBA" id="ARBA00006753"/>
    </source>
</evidence>
<name>A0A9D1YRK1_9FIRM</name>
<dbReference type="PANTHER" id="PTHR43331">
    <property type="entry name" value="HOMOSERINE DEHYDROGENASE"/>
    <property type="match status" value="1"/>
</dbReference>
<evidence type="ECO:0000259" key="17">
    <source>
        <dbReference type="Pfam" id="PF03447"/>
    </source>
</evidence>
<reference evidence="18" key="1">
    <citation type="journal article" date="2021" name="PeerJ">
        <title>Extensive microbial diversity within the chicken gut microbiome revealed by metagenomics and culture.</title>
        <authorList>
            <person name="Gilroy R."/>
            <person name="Ravi A."/>
            <person name="Getino M."/>
            <person name="Pursley I."/>
            <person name="Horton D.L."/>
            <person name="Alikhan N.F."/>
            <person name="Baker D."/>
            <person name="Gharbi K."/>
            <person name="Hall N."/>
            <person name="Watson M."/>
            <person name="Adriaenssens E.M."/>
            <person name="Foster-Nyarko E."/>
            <person name="Jarju S."/>
            <person name="Secka A."/>
            <person name="Antonio M."/>
            <person name="Oren A."/>
            <person name="Chaudhuri R.R."/>
            <person name="La Ragione R."/>
            <person name="Hildebrand F."/>
            <person name="Pallen M.J."/>
        </authorList>
    </citation>
    <scope>NUCLEOTIDE SEQUENCE</scope>
    <source>
        <strain evidence="18">ChiSxjej3B15-24422</strain>
    </source>
</reference>
<dbReference type="PANTHER" id="PTHR43331:SF1">
    <property type="entry name" value="HOMOSERINE DEHYDROGENASE"/>
    <property type="match status" value="1"/>
</dbReference>
<evidence type="ECO:0000256" key="12">
    <source>
        <dbReference type="PIRSR" id="PIRSR000098-1"/>
    </source>
</evidence>
<dbReference type="InterPro" id="IPR019811">
    <property type="entry name" value="HDH_CS"/>
</dbReference>
<dbReference type="NCBIfam" id="NF004976">
    <property type="entry name" value="PRK06349.1"/>
    <property type="match status" value="1"/>
</dbReference>
<keyword evidence="9" id="KW-0915">Sodium</keyword>
<evidence type="ECO:0000256" key="4">
    <source>
        <dbReference type="ARBA" id="ARBA00013213"/>
    </source>
</evidence>
<dbReference type="InterPro" id="IPR001342">
    <property type="entry name" value="HDH_cat"/>
</dbReference>
<feature type="binding site" evidence="13">
    <location>
        <position position="185"/>
    </location>
    <ligand>
        <name>L-homoserine</name>
        <dbReference type="ChEBI" id="CHEBI:57476"/>
    </ligand>
</feature>
<proteinExistence type="inferred from homology"/>
<dbReference type="EMBL" id="DXDD01000163">
    <property type="protein sequence ID" value="HIY61618.1"/>
    <property type="molecule type" value="Genomic_DNA"/>
</dbReference>
<evidence type="ECO:0000259" key="16">
    <source>
        <dbReference type="Pfam" id="PF00742"/>
    </source>
</evidence>
<reference evidence="18" key="2">
    <citation type="submission" date="2021-04" db="EMBL/GenBank/DDBJ databases">
        <authorList>
            <person name="Gilroy R."/>
        </authorList>
    </citation>
    <scope>NUCLEOTIDE SEQUENCE</scope>
    <source>
        <strain evidence="18">ChiSxjej3B15-24422</strain>
    </source>
</reference>
<evidence type="ECO:0000256" key="13">
    <source>
        <dbReference type="PIRSR" id="PIRSR000098-2"/>
    </source>
</evidence>
<keyword evidence="10 14" id="KW-0486">Methionine biosynthesis</keyword>
<dbReference type="GO" id="GO:0050661">
    <property type="term" value="F:NADP binding"/>
    <property type="evidence" value="ECO:0007669"/>
    <property type="project" value="InterPro"/>
</dbReference>
<keyword evidence="13 14" id="KW-0521">NADP</keyword>
<dbReference type="PIRSF" id="PIRSF000098">
    <property type="entry name" value="Homoser_dehydrog"/>
    <property type="match status" value="1"/>
</dbReference>
<dbReference type="SUPFAM" id="SSF51735">
    <property type="entry name" value="NAD(P)-binding Rossmann-fold domains"/>
    <property type="match status" value="1"/>
</dbReference>
<evidence type="ECO:0000256" key="2">
    <source>
        <dbReference type="ARBA" id="ARBA00005062"/>
    </source>
</evidence>